<accession>A0A392LXA5</accession>
<sequence length="175" mass="18613">MLLIMLTKISSIFPVTRRSGVNLERQVAKIKSDVREDLKVLATGVAAALVTRKLASSMTKSAAGNSAAVQSGIGLHVSQTESAREKHLDSGNIVKDRTVKTKTADGKSERTESFTATKSDSGHVKLKGSSMVNGLNAQSSLPAGQSRALRSAENPTQVAEFISRAPDEHVTRNVE</sequence>
<feature type="non-terminal residue" evidence="3">
    <location>
        <position position="175"/>
    </location>
</feature>
<feature type="region of interest" description="Disordered" evidence="1">
    <location>
        <begin position="78"/>
        <end position="175"/>
    </location>
</feature>
<protein>
    <submittedName>
        <fullName evidence="3">THO complex subunit 2-like</fullName>
    </submittedName>
</protein>
<dbReference type="Pfam" id="PF11262">
    <property type="entry name" value="Tho2"/>
    <property type="match status" value="1"/>
</dbReference>
<evidence type="ECO:0000313" key="4">
    <source>
        <dbReference type="Proteomes" id="UP000265520"/>
    </source>
</evidence>
<dbReference type="Proteomes" id="UP000265520">
    <property type="component" value="Unassembled WGS sequence"/>
</dbReference>
<organism evidence="3 4">
    <name type="scientific">Trifolium medium</name>
    <dbReference type="NCBI Taxonomy" id="97028"/>
    <lineage>
        <taxon>Eukaryota</taxon>
        <taxon>Viridiplantae</taxon>
        <taxon>Streptophyta</taxon>
        <taxon>Embryophyta</taxon>
        <taxon>Tracheophyta</taxon>
        <taxon>Spermatophyta</taxon>
        <taxon>Magnoliopsida</taxon>
        <taxon>eudicotyledons</taxon>
        <taxon>Gunneridae</taxon>
        <taxon>Pentapetalae</taxon>
        <taxon>rosids</taxon>
        <taxon>fabids</taxon>
        <taxon>Fabales</taxon>
        <taxon>Fabaceae</taxon>
        <taxon>Papilionoideae</taxon>
        <taxon>50 kb inversion clade</taxon>
        <taxon>NPAAA clade</taxon>
        <taxon>Hologalegina</taxon>
        <taxon>IRL clade</taxon>
        <taxon>Trifolieae</taxon>
        <taxon>Trifolium</taxon>
    </lineage>
</organism>
<dbReference type="GO" id="GO:0003729">
    <property type="term" value="F:mRNA binding"/>
    <property type="evidence" value="ECO:0007669"/>
    <property type="project" value="TreeGrafter"/>
</dbReference>
<dbReference type="AlphaFoldDB" id="A0A392LXA5"/>
<feature type="domain" description="THO complex subunitTHOC2 C-terminal" evidence="2">
    <location>
        <begin position="3"/>
        <end position="49"/>
    </location>
</feature>
<dbReference type="EMBL" id="LXQA010000210">
    <property type="protein sequence ID" value="MCH79592.1"/>
    <property type="molecule type" value="Genomic_DNA"/>
</dbReference>
<dbReference type="InterPro" id="IPR021418">
    <property type="entry name" value="THO_THOC2_C"/>
</dbReference>
<reference evidence="3 4" key="1">
    <citation type="journal article" date="2018" name="Front. Plant Sci.">
        <title>Red Clover (Trifolium pratense) and Zigzag Clover (T. medium) - A Picture of Genomic Similarities and Differences.</title>
        <authorList>
            <person name="Dluhosova J."/>
            <person name="Istvanek J."/>
            <person name="Nedelnik J."/>
            <person name="Repkova J."/>
        </authorList>
    </citation>
    <scope>NUCLEOTIDE SEQUENCE [LARGE SCALE GENOMIC DNA]</scope>
    <source>
        <strain evidence="4">cv. 10/8</strain>
        <tissue evidence="3">Leaf</tissue>
    </source>
</reference>
<evidence type="ECO:0000259" key="2">
    <source>
        <dbReference type="Pfam" id="PF11262"/>
    </source>
</evidence>
<comment type="caution">
    <text evidence="3">The sequence shown here is derived from an EMBL/GenBank/DDBJ whole genome shotgun (WGS) entry which is preliminary data.</text>
</comment>
<dbReference type="InterPro" id="IPR040007">
    <property type="entry name" value="Tho2"/>
</dbReference>
<feature type="compositionally biased region" description="Basic and acidic residues" evidence="1">
    <location>
        <begin position="165"/>
        <end position="175"/>
    </location>
</feature>
<dbReference type="PANTHER" id="PTHR21597">
    <property type="entry name" value="THO2 PROTEIN"/>
    <property type="match status" value="1"/>
</dbReference>
<proteinExistence type="predicted"/>
<dbReference type="GO" id="GO:0006397">
    <property type="term" value="P:mRNA processing"/>
    <property type="evidence" value="ECO:0007669"/>
    <property type="project" value="InterPro"/>
</dbReference>
<feature type="compositionally biased region" description="Polar residues" evidence="1">
    <location>
        <begin position="130"/>
        <end position="143"/>
    </location>
</feature>
<dbReference type="PANTHER" id="PTHR21597:SF0">
    <property type="entry name" value="THO COMPLEX SUBUNIT 2"/>
    <property type="match status" value="1"/>
</dbReference>
<evidence type="ECO:0000256" key="1">
    <source>
        <dbReference type="SAM" id="MobiDB-lite"/>
    </source>
</evidence>
<name>A0A392LXA5_9FABA</name>
<feature type="compositionally biased region" description="Basic and acidic residues" evidence="1">
    <location>
        <begin position="82"/>
        <end position="112"/>
    </location>
</feature>
<dbReference type="GO" id="GO:0006406">
    <property type="term" value="P:mRNA export from nucleus"/>
    <property type="evidence" value="ECO:0007669"/>
    <property type="project" value="InterPro"/>
</dbReference>
<evidence type="ECO:0000313" key="3">
    <source>
        <dbReference type="EMBL" id="MCH79592.1"/>
    </source>
</evidence>
<gene>
    <name evidence="3" type="ORF">A2U01_0000344</name>
</gene>
<dbReference type="GO" id="GO:0000445">
    <property type="term" value="C:THO complex part of transcription export complex"/>
    <property type="evidence" value="ECO:0007669"/>
    <property type="project" value="TreeGrafter"/>
</dbReference>
<keyword evidence="4" id="KW-1185">Reference proteome</keyword>